<keyword evidence="9" id="KW-1185">Reference proteome</keyword>
<evidence type="ECO:0000313" key="9">
    <source>
        <dbReference type="Proteomes" id="UP000595095"/>
    </source>
</evidence>
<gene>
    <name evidence="8" type="ORF">IT774_06590</name>
</gene>
<accession>A0A7S9HEL4</accession>
<dbReference type="Proteomes" id="UP000595095">
    <property type="component" value="Chromosome"/>
</dbReference>
<keyword evidence="5" id="KW-0560">Oxidoreductase</keyword>
<proteinExistence type="predicted"/>
<dbReference type="PROSITE" id="PS51471">
    <property type="entry name" value="FE2OG_OXY"/>
    <property type="match status" value="1"/>
</dbReference>
<dbReference type="Gene3D" id="2.60.120.620">
    <property type="entry name" value="q2cbj1_9rhob like domain"/>
    <property type="match status" value="1"/>
</dbReference>
<evidence type="ECO:0000256" key="1">
    <source>
        <dbReference type="ARBA" id="ARBA00001961"/>
    </source>
</evidence>
<evidence type="ECO:0000313" key="8">
    <source>
        <dbReference type="EMBL" id="QPG06796.1"/>
    </source>
</evidence>
<dbReference type="InterPro" id="IPR005123">
    <property type="entry name" value="Oxoglu/Fe-dep_dioxygenase_dom"/>
</dbReference>
<keyword evidence="6" id="KW-0408">Iron</keyword>
<dbReference type="GO" id="GO:0031543">
    <property type="term" value="F:peptidyl-proline dioxygenase activity"/>
    <property type="evidence" value="ECO:0007669"/>
    <property type="project" value="TreeGrafter"/>
</dbReference>
<evidence type="ECO:0000256" key="3">
    <source>
        <dbReference type="ARBA" id="ARBA00022896"/>
    </source>
</evidence>
<dbReference type="RefSeq" id="WP_195811871.1">
    <property type="nucleotide sequence ID" value="NZ_CP064795.1"/>
</dbReference>
<dbReference type="InterPro" id="IPR044862">
    <property type="entry name" value="Pro_4_hyd_alph_FE2OG_OXY"/>
</dbReference>
<evidence type="ECO:0000256" key="5">
    <source>
        <dbReference type="ARBA" id="ARBA00023002"/>
    </source>
</evidence>
<dbReference type="EMBL" id="CP064795">
    <property type="protein sequence ID" value="QPG06796.1"/>
    <property type="molecule type" value="Genomic_DNA"/>
</dbReference>
<organism evidence="8 9">
    <name type="scientific">Salinimonas marina</name>
    <dbReference type="NCBI Taxonomy" id="2785918"/>
    <lineage>
        <taxon>Bacteria</taxon>
        <taxon>Pseudomonadati</taxon>
        <taxon>Pseudomonadota</taxon>
        <taxon>Gammaproteobacteria</taxon>
        <taxon>Alteromonadales</taxon>
        <taxon>Alteromonadaceae</taxon>
        <taxon>Alteromonas/Salinimonas group</taxon>
        <taxon>Salinimonas</taxon>
    </lineage>
</organism>
<dbReference type="SMART" id="SM00702">
    <property type="entry name" value="P4Hc"/>
    <property type="match status" value="1"/>
</dbReference>
<keyword evidence="2" id="KW-0479">Metal-binding</keyword>
<name>A0A7S9HEL4_9ALTE</name>
<reference evidence="8 9" key="1">
    <citation type="submission" date="2020-11" db="EMBL/GenBank/DDBJ databases">
        <title>Complete genome sequence for Salinimonas sp. strain G2-b.</title>
        <authorList>
            <person name="Park S.-J."/>
        </authorList>
    </citation>
    <scope>NUCLEOTIDE SEQUENCE [LARGE SCALE GENOMIC DNA]</scope>
    <source>
        <strain evidence="8 9">G2-b</strain>
    </source>
</reference>
<evidence type="ECO:0000259" key="7">
    <source>
        <dbReference type="PROSITE" id="PS51471"/>
    </source>
</evidence>
<sequence length="221" mass="25253">MPHSSMSDAASTNDHALFERIAVQLQQQGYSIQPNALSPVMADALYQYQCALGQDYFAEAGIGRKQKFHKNESIRTDKVCWIDGSSETGSQWLNWCNDLKTYLNRRLFMGLFSFESHFAYYRPGDFYKRHYDAFKGASNRVLSMVTYLNPDWDPEHGGELVLYQNDEDTTGIRVTPALGTVVLFLSEEFPHEVRPACKNRFSIAGWYRVNTSIGNKIDPPK</sequence>
<comment type="cofactor">
    <cofactor evidence="1">
        <name>L-ascorbate</name>
        <dbReference type="ChEBI" id="CHEBI:38290"/>
    </cofactor>
</comment>
<protein>
    <submittedName>
        <fullName evidence="8">2OG-Fe(II) oxygenase</fullName>
    </submittedName>
</protein>
<dbReference type="KEGG" id="smaa:IT774_06590"/>
<dbReference type="GO" id="GO:0008198">
    <property type="term" value="F:ferrous iron binding"/>
    <property type="evidence" value="ECO:0007669"/>
    <property type="project" value="TreeGrafter"/>
</dbReference>
<dbReference type="InterPro" id="IPR006620">
    <property type="entry name" value="Pro_4_hyd_alph"/>
</dbReference>
<evidence type="ECO:0000256" key="2">
    <source>
        <dbReference type="ARBA" id="ARBA00022723"/>
    </source>
</evidence>
<dbReference type="InterPro" id="IPR051559">
    <property type="entry name" value="HIF_prolyl_hydroxylases"/>
</dbReference>
<dbReference type="PANTHER" id="PTHR12907">
    <property type="entry name" value="EGL NINE HOMOLOG-RELATED"/>
    <property type="match status" value="1"/>
</dbReference>
<dbReference type="GO" id="GO:0031418">
    <property type="term" value="F:L-ascorbic acid binding"/>
    <property type="evidence" value="ECO:0007669"/>
    <property type="project" value="UniProtKB-KW"/>
</dbReference>
<keyword evidence="3" id="KW-0847">Vitamin C</keyword>
<dbReference type="AlphaFoldDB" id="A0A7S9HEL4"/>
<keyword evidence="4" id="KW-0223">Dioxygenase</keyword>
<dbReference type="GO" id="GO:0071456">
    <property type="term" value="P:cellular response to hypoxia"/>
    <property type="evidence" value="ECO:0007669"/>
    <property type="project" value="TreeGrafter"/>
</dbReference>
<evidence type="ECO:0000256" key="6">
    <source>
        <dbReference type="ARBA" id="ARBA00023004"/>
    </source>
</evidence>
<feature type="domain" description="Fe2OG dioxygenase" evidence="7">
    <location>
        <begin position="107"/>
        <end position="209"/>
    </location>
</feature>
<dbReference type="Pfam" id="PF13640">
    <property type="entry name" value="2OG-FeII_Oxy_3"/>
    <property type="match status" value="1"/>
</dbReference>
<evidence type="ECO:0000256" key="4">
    <source>
        <dbReference type="ARBA" id="ARBA00022964"/>
    </source>
</evidence>
<dbReference type="PANTHER" id="PTHR12907:SF26">
    <property type="entry name" value="HIF PROLYL HYDROXYLASE, ISOFORM C"/>
    <property type="match status" value="1"/>
</dbReference>